<dbReference type="Proteomes" id="UP000199046">
    <property type="component" value="Unassembled WGS sequence"/>
</dbReference>
<comment type="function">
    <text evidence="8">F(1)F(0) ATP synthase produces ATP from ADP in the presence of a proton or sodium gradient. F-type ATPases consist of two structural domains, F(1) containing the extramembraneous catalytic core and F(0) containing the membrane proton channel, linked together by a central stalk and a peripheral stalk. During catalysis, ATP synthesis in the catalytic domain of F(1) is coupled via a rotary mechanism of the central stalk subunits to proton translocation.</text>
</comment>
<evidence type="ECO:0000256" key="6">
    <source>
        <dbReference type="ARBA" id="ARBA00023196"/>
    </source>
</evidence>
<evidence type="ECO:0000313" key="9">
    <source>
        <dbReference type="EMBL" id="SFC51832.1"/>
    </source>
</evidence>
<dbReference type="Pfam" id="PF00213">
    <property type="entry name" value="OSCP"/>
    <property type="match status" value="1"/>
</dbReference>
<sequence>MSDHITQARPYARAAFELAREDSTLDGWSAMLAEAARLTADERVDMLLKDPRRTPKQKGEAFIELLGDLLPERGANFLMVLARQQRLPALASMSTLFETERAAFEQRVSVEIISAFELDEAQKDKLAQALTKRLNREITITTSVDKTLLGGVVIRAGDTVIDGSARGRLARLSSVLNH</sequence>
<dbReference type="InterPro" id="IPR020781">
    <property type="entry name" value="ATPase_OSCP/d_CS"/>
</dbReference>
<dbReference type="GO" id="GO:0045259">
    <property type="term" value="C:proton-transporting ATP synthase complex"/>
    <property type="evidence" value="ECO:0007669"/>
    <property type="project" value="UniProtKB-KW"/>
</dbReference>
<dbReference type="RefSeq" id="WP_090132984.1">
    <property type="nucleotide sequence ID" value="NZ_FOLY01000003.1"/>
</dbReference>
<keyword evidence="2 8" id="KW-0813">Transport</keyword>
<dbReference type="PRINTS" id="PR00125">
    <property type="entry name" value="ATPASEDELTA"/>
</dbReference>
<dbReference type="HAMAP" id="MF_01416">
    <property type="entry name" value="ATP_synth_delta_bact"/>
    <property type="match status" value="1"/>
</dbReference>
<evidence type="ECO:0000256" key="1">
    <source>
        <dbReference type="ARBA" id="ARBA00004370"/>
    </source>
</evidence>
<gene>
    <name evidence="8" type="primary">atpH</name>
    <name evidence="9" type="ORF">SAMN05421848_1755</name>
</gene>
<keyword evidence="5 8" id="KW-0472">Membrane</keyword>
<keyword evidence="6 8" id="KW-0139">CF(1)</keyword>
<dbReference type="NCBIfam" id="NF004402">
    <property type="entry name" value="PRK05758.2-2"/>
    <property type="match status" value="1"/>
</dbReference>
<dbReference type="InterPro" id="IPR026015">
    <property type="entry name" value="ATP_synth_OSCP/delta_N_sf"/>
</dbReference>
<organism evidence="9 10">
    <name type="scientific">Kushneria avicenniae</name>
    <dbReference type="NCBI Taxonomy" id="402385"/>
    <lineage>
        <taxon>Bacteria</taxon>
        <taxon>Pseudomonadati</taxon>
        <taxon>Pseudomonadota</taxon>
        <taxon>Gammaproteobacteria</taxon>
        <taxon>Oceanospirillales</taxon>
        <taxon>Halomonadaceae</taxon>
        <taxon>Kushneria</taxon>
    </lineage>
</organism>
<name>A0A1I1JV28_9GAMM</name>
<dbReference type="GO" id="GO:0046933">
    <property type="term" value="F:proton-transporting ATP synthase activity, rotational mechanism"/>
    <property type="evidence" value="ECO:0007669"/>
    <property type="project" value="UniProtKB-UniRule"/>
</dbReference>
<keyword evidence="3 8" id="KW-0375">Hydrogen ion transport</keyword>
<evidence type="ECO:0000256" key="4">
    <source>
        <dbReference type="ARBA" id="ARBA00023065"/>
    </source>
</evidence>
<evidence type="ECO:0000256" key="2">
    <source>
        <dbReference type="ARBA" id="ARBA00022448"/>
    </source>
</evidence>
<dbReference type="STRING" id="402385.SAMN05421848_1755"/>
<keyword evidence="10" id="KW-1185">Reference proteome</keyword>
<dbReference type="EMBL" id="FOLY01000003">
    <property type="protein sequence ID" value="SFC51832.1"/>
    <property type="molecule type" value="Genomic_DNA"/>
</dbReference>
<dbReference type="SUPFAM" id="SSF47928">
    <property type="entry name" value="N-terminal domain of the delta subunit of the F1F0-ATP synthase"/>
    <property type="match status" value="1"/>
</dbReference>
<comment type="function">
    <text evidence="8">This protein is part of the stalk that links CF(0) to CF(1). It either transmits conformational changes from CF(0) to CF(1) or is implicated in proton conduction.</text>
</comment>
<evidence type="ECO:0000256" key="8">
    <source>
        <dbReference type="HAMAP-Rule" id="MF_01416"/>
    </source>
</evidence>
<evidence type="ECO:0000256" key="5">
    <source>
        <dbReference type="ARBA" id="ARBA00023136"/>
    </source>
</evidence>
<accession>A0A1I1JV28</accession>
<reference evidence="10" key="1">
    <citation type="submission" date="2016-10" db="EMBL/GenBank/DDBJ databases">
        <authorList>
            <person name="Varghese N."/>
            <person name="Submissions S."/>
        </authorList>
    </citation>
    <scope>NUCLEOTIDE SEQUENCE [LARGE SCALE GENOMIC DNA]</scope>
    <source>
        <strain evidence="10">DSM 23439</strain>
    </source>
</reference>
<dbReference type="OrthoDB" id="9816221at2"/>
<protein>
    <recommendedName>
        <fullName evidence="8">ATP synthase subunit delta</fullName>
    </recommendedName>
    <alternativeName>
        <fullName evidence="8">ATP synthase F(1) sector subunit delta</fullName>
    </alternativeName>
    <alternativeName>
        <fullName evidence="8">F-type ATPase subunit delta</fullName>
        <shortName evidence="8">F-ATPase subunit delta</shortName>
    </alternativeName>
</protein>
<dbReference type="Gene3D" id="1.10.520.20">
    <property type="entry name" value="N-terminal domain of the delta subunit of the F1F0-ATP synthase"/>
    <property type="match status" value="1"/>
</dbReference>
<comment type="subcellular location">
    <subcellularLocation>
        <location evidence="8">Cell membrane</location>
        <topology evidence="8">Peripheral membrane protein</topology>
    </subcellularLocation>
    <subcellularLocation>
        <location evidence="1">Membrane</location>
    </subcellularLocation>
</comment>
<dbReference type="PROSITE" id="PS00389">
    <property type="entry name" value="ATPASE_DELTA"/>
    <property type="match status" value="1"/>
</dbReference>
<dbReference type="AlphaFoldDB" id="A0A1I1JV28"/>
<proteinExistence type="inferred from homology"/>
<evidence type="ECO:0000256" key="3">
    <source>
        <dbReference type="ARBA" id="ARBA00022781"/>
    </source>
</evidence>
<dbReference type="PANTHER" id="PTHR11910">
    <property type="entry name" value="ATP SYNTHASE DELTA CHAIN"/>
    <property type="match status" value="1"/>
</dbReference>
<keyword evidence="8" id="KW-1003">Cell membrane</keyword>
<evidence type="ECO:0000256" key="7">
    <source>
        <dbReference type="ARBA" id="ARBA00023310"/>
    </source>
</evidence>
<dbReference type="GO" id="GO:0005886">
    <property type="term" value="C:plasma membrane"/>
    <property type="evidence" value="ECO:0007669"/>
    <property type="project" value="UniProtKB-SubCell"/>
</dbReference>
<dbReference type="InterPro" id="IPR000711">
    <property type="entry name" value="ATPase_OSCP/dsu"/>
</dbReference>
<comment type="similarity">
    <text evidence="8">Belongs to the ATPase delta chain family.</text>
</comment>
<keyword evidence="4 8" id="KW-0406">Ion transport</keyword>
<keyword evidence="7 8" id="KW-0066">ATP synthesis</keyword>
<dbReference type="NCBIfam" id="TIGR01145">
    <property type="entry name" value="ATP_synt_delta"/>
    <property type="match status" value="1"/>
</dbReference>
<evidence type="ECO:0000313" key="10">
    <source>
        <dbReference type="Proteomes" id="UP000199046"/>
    </source>
</evidence>